<evidence type="ECO:0000313" key="1">
    <source>
        <dbReference type="EMBL" id="CDP91462.1"/>
    </source>
</evidence>
<accession>A0A1I9G010</accession>
<gene>
    <name evidence="1" type="primary">Bm8555</name>
    <name evidence="1" type="ORF">BM_Bm8555</name>
</gene>
<dbReference type="AlphaFoldDB" id="A0A1I9G010"/>
<sequence length="97" mass="11371">MIRFQSPTKHYPREPHKTLEYLQVDYRPVMSIMWVFNWLRLYKAMEQCEGQLAEGCIGIRLVISSLSPYPSAVFRRQLDRMSSSLIKDVAARYEVGS</sequence>
<dbReference type="EMBL" id="LN856451">
    <property type="protein sequence ID" value="CDP91462.1"/>
    <property type="molecule type" value="Genomic_DNA"/>
</dbReference>
<reference evidence="1" key="2">
    <citation type="submission" date="2012-12" db="EMBL/GenBank/DDBJ databases">
        <authorList>
            <consortium name="WormBase Consortium"/>
            <person name="Ghedin E."/>
            <person name="Paulini M."/>
        </authorList>
    </citation>
    <scope>NUCLEOTIDE SEQUENCE</scope>
    <source>
        <strain evidence="1">FR3</strain>
    </source>
</reference>
<organism evidence="1">
    <name type="scientific">Brugia malayi</name>
    <name type="common">Filarial nematode worm</name>
    <dbReference type="NCBI Taxonomy" id="6279"/>
    <lineage>
        <taxon>Eukaryota</taxon>
        <taxon>Metazoa</taxon>
        <taxon>Ecdysozoa</taxon>
        <taxon>Nematoda</taxon>
        <taxon>Chromadorea</taxon>
        <taxon>Rhabditida</taxon>
        <taxon>Spirurina</taxon>
        <taxon>Spiruromorpha</taxon>
        <taxon>Filarioidea</taxon>
        <taxon>Onchocercidae</taxon>
        <taxon>Brugia</taxon>
    </lineage>
</organism>
<name>A0A1I9G010_BRUMA</name>
<proteinExistence type="predicted"/>
<protein>
    <submittedName>
        <fullName evidence="1">Bm8555</fullName>
    </submittedName>
</protein>
<reference evidence="1" key="1">
    <citation type="journal article" date="2007" name="Science">
        <title>Draft genome of the filarial nematode parasite Brugia malayi.</title>
        <authorList>
            <person name="Ghedin E."/>
            <person name="Wang S."/>
            <person name="Spiro D."/>
            <person name="Caler E."/>
            <person name="Zhao Q."/>
            <person name="Crabtree J."/>
            <person name="Allen J.E."/>
            <person name="Delcher A.L."/>
            <person name="Guiliano D.B."/>
            <person name="Miranda-Saavedra D."/>
            <person name="Angiuoli S.V."/>
            <person name="Creasy T."/>
            <person name="Amedeo P."/>
            <person name="Haas B."/>
            <person name="El-Sayed N.M."/>
            <person name="Wortman J.R."/>
            <person name="Feldblyum T."/>
            <person name="Tallon L."/>
            <person name="Schatz M."/>
            <person name="Shumway M."/>
            <person name="Koo H."/>
            <person name="Salzberg S.L."/>
            <person name="Schobel S."/>
            <person name="Pertea M."/>
            <person name="Pop M."/>
            <person name="White O."/>
            <person name="Barton G.J."/>
            <person name="Carlow C.K."/>
            <person name="Crawford M.J."/>
            <person name="Daub J."/>
            <person name="Dimmic M.W."/>
            <person name="Estes C.F."/>
            <person name="Foster J.M."/>
            <person name="Ganatra M."/>
            <person name="Gregory W.F."/>
            <person name="Johnson N.M."/>
            <person name="Jin J."/>
            <person name="Komuniecki R."/>
            <person name="Korf I."/>
            <person name="Kumar S."/>
            <person name="Laney S."/>
            <person name="Li B.W."/>
            <person name="Li W."/>
            <person name="Lindblom T.H."/>
            <person name="Lustigman S."/>
            <person name="Ma D."/>
            <person name="Maina C.V."/>
            <person name="Martin D.M."/>
            <person name="McCarter J.P."/>
            <person name="McReynolds L."/>
            <person name="Mitreva M."/>
            <person name="Nutman T.B."/>
            <person name="Parkinson J."/>
            <person name="Peregrin-Alvarez J.M."/>
            <person name="Poole C."/>
            <person name="Ren Q."/>
            <person name="Saunders L."/>
            <person name="Sluder A.E."/>
            <person name="Smith K."/>
            <person name="Stanke M."/>
            <person name="Unnasch T.R."/>
            <person name="Ware J."/>
            <person name="Wei A.D."/>
            <person name="Weil G."/>
            <person name="Williams D.J."/>
            <person name="Zhang Y."/>
            <person name="Williams S.A."/>
            <person name="Fraser-Liggett C."/>
            <person name="Slatko B."/>
            <person name="Blaxter M.L."/>
            <person name="Scott A.L."/>
        </authorList>
    </citation>
    <scope>NUCLEOTIDE SEQUENCE</scope>
    <source>
        <strain evidence="1">FR3</strain>
    </source>
</reference>